<feature type="compositionally biased region" description="Polar residues" evidence="1">
    <location>
        <begin position="17"/>
        <end position="33"/>
    </location>
</feature>
<dbReference type="Proteomes" id="UP000434957">
    <property type="component" value="Unassembled WGS sequence"/>
</dbReference>
<evidence type="ECO:0000256" key="1">
    <source>
        <dbReference type="SAM" id="MobiDB-lite"/>
    </source>
</evidence>
<dbReference type="AlphaFoldDB" id="A0A6A3NWR5"/>
<feature type="region of interest" description="Disordered" evidence="1">
    <location>
        <begin position="1"/>
        <end position="44"/>
    </location>
</feature>
<organism evidence="3 5">
    <name type="scientific">Phytophthora rubi</name>
    <dbReference type="NCBI Taxonomy" id="129364"/>
    <lineage>
        <taxon>Eukaryota</taxon>
        <taxon>Sar</taxon>
        <taxon>Stramenopiles</taxon>
        <taxon>Oomycota</taxon>
        <taxon>Peronosporomycetes</taxon>
        <taxon>Peronosporales</taxon>
        <taxon>Peronosporaceae</taxon>
        <taxon>Phytophthora</taxon>
    </lineage>
</organism>
<evidence type="ECO:0000313" key="6">
    <source>
        <dbReference type="Proteomes" id="UP000434957"/>
    </source>
</evidence>
<protein>
    <submittedName>
        <fullName evidence="3">Uncharacterized protein</fullName>
    </submittedName>
</protein>
<sequence>MSTAAQTIPTDCHRTFGGTNHSQPAQTLTSTMRTDAKACSTGPTDSRRAELESLLTTCTVNRAAALESVLLLTITCIEEDTSALEPSLILRRASRGLPLALKLLLFALCTGLEFGLESSLTPRCVPLIRRAIARCCIHHKPREDLRGGLHD</sequence>
<dbReference type="Proteomes" id="UP000435112">
    <property type="component" value="Unassembled WGS sequence"/>
</dbReference>
<dbReference type="EMBL" id="QXFU01000077">
    <property type="protein sequence ID" value="KAE9045291.1"/>
    <property type="molecule type" value="Genomic_DNA"/>
</dbReference>
<keyword evidence="6" id="KW-1185">Reference proteome</keyword>
<comment type="caution">
    <text evidence="3">The sequence shown here is derived from an EMBL/GenBank/DDBJ whole genome shotgun (WGS) entry which is preliminary data.</text>
</comment>
<evidence type="ECO:0000313" key="7">
    <source>
        <dbReference type="Proteomes" id="UP000435112"/>
    </source>
</evidence>
<name>A0A6A3NWR5_9STRA</name>
<gene>
    <name evidence="3" type="ORF">PR001_g2727</name>
    <name evidence="2" type="ORF">PR002_g2300</name>
    <name evidence="4" type="ORF">PR003_g4123</name>
</gene>
<evidence type="ECO:0000313" key="3">
    <source>
        <dbReference type="EMBL" id="KAE9050070.1"/>
    </source>
</evidence>
<accession>A0A6A3NWR5</accession>
<evidence type="ECO:0000313" key="4">
    <source>
        <dbReference type="EMBL" id="KAE9352958.1"/>
    </source>
</evidence>
<dbReference type="Proteomes" id="UP000429607">
    <property type="component" value="Unassembled WGS sequence"/>
</dbReference>
<proteinExistence type="predicted"/>
<reference evidence="5 7" key="1">
    <citation type="submission" date="2018-09" db="EMBL/GenBank/DDBJ databases">
        <title>Genomic investigation of the strawberry pathogen Phytophthora fragariae indicates pathogenicity is determined by transcriptional variation in three key races.</title>
        <authorList>
            <person name="Adams T.M."/>
            <person name="Armitage A.D."/>
            <person name="Sobczyk M.K."/>
            <person name="Bates H.J."/>
            <person name="Dunwell J.M."/>
            <person name="Nellist C.F."/>
            <person name="Harrison R.J."/>
        </authorList>
    </citation>
    <scope>NUCLEOTIDE SEQUENCE [LARGE SCALE GENOMIC DNA]</scope>
    <source>
        <strain evidence="3 5">SCRP249</strain>
        <strain evidence="2 7">SCRP324</strain>
        <strain evidence="4 6">SCRP333</strain>
    </source>
</reference>
<evidence type="ECO:0000313" key="2">
    <source>
        <dbReference type="EMBL" id="KAE9045291.1"/>
    </source>
</evidence>
<dbReference type="EMBL" id="QXFT01000152">
    <property type="protein sequence ID" value="KAE9352958.1"/>
    <property type="molecule type" value="Genomic_DNA"/>
</dbReference>
<evidence type="ECO:0000313" key="5">
    <source>
        <dbReference type="Proteomes" id="UP000429607"/>
    </source>
</evidence>
<dbReference type="EMBL" id="QXFV01000096">
    <property type="protein sequence ID" value="KAE9050070.1"/>
    <property type="molecule type" value="Genomic_DNA"/>
</dbReference>